<dbReference type="InterPro" id="IPR008979">
    <property type="entry name" value="Galactose-bd-like_sf"/>
</dbReference>
<evidence type="ECO:0000256" key="1">
    <source>
        <dbReference type="SAM" id="SignalP"/>
    </source>
</evidence>
<evidence type="ECO:0000313" key="4">
    <source>
        <dbReference type="Proteomes" id="UP000520814"/>
    </source>
</evidence>
<dbReference type="EMBL" id="JACHGW010000005">
    <property type="protein sequence ID" value="MBB6052952.1"/>
    <property type="molecule type" value="Genomic_DNA"/>
</dbReference>
<dbReference type="Gene3D" id="2.60.120.1060">
    <property type="entry name" value="NPCBM/NEW2 domain"/>
    <property type="match status" value="1"/>
</dbReference>
<reference evidence="3 4" key="1">
    <citation type="submission" date="2020-08" db="EMBL/GenBank/DDBJ databases">
        <title>Genomic Encyclopedia of Type Strains, Phase IV (KMG-IV): sequencing the most valuable type-strain genomes for metagenomic binning, comparative biology and taxonomic classification.</title>
        <authorList>
            <person name="Goeker M."/>
        </authorList>
    </citation>
    <scope>NUCLEOTIDE SEQUENCE [LARGE SCALE GENOMIC DNA]</scope>
    <source>
        <strain evidence="3 4">DSM 23562</strain>
    </source>
</reference>
<dbReference type="InterPro" id="IPR038637">
    <property type="entry name" value="NPCBM_sf"/>
</dbReference>
<comment type="caution">
    <text evidence="3">The sequence shown here is derived from an EMBL/GenBank/DDBJ whole genome shotgun (WGS) entry which is preliminary data.</text>
</comment>
<dbReference type="Pfam" id="PF08305">
    <property type="entry name" value="NPCBM"/>
    <property type="match status" value="1"/>
</dbReference>
<proteinExistence type="predicted"/>
<dbReference type="SMART" id="SM00776">
    <property type="entry name" value="NPCBM"/>
    <property type="match status" value="1"/>
</dbReference>
<keyword evidence="4" id="KW-1185">Reference proteome</keyword>
<evidence type="ECO:0000313" key="3">
    <source>
        <dbReference type="EMBL" id="MBB6052952.1"/>
    </source>
</evidence>
<feature type="signal peptide" evidence="1">
    <location>
        <begin position="1"/>
        <end position="21"/>
    </location>
</feature>
<feature type="chain" id="PRO_5030585591" description="Glycosyl hydrolase family 98 putative carbohydrate-binding module domain-containing protein" evidence="1">
    <location>
        <begin position="22"/>
        <end position="375"/>
    </location>
</feature>
<dbReference type="AlphaFoldDB" id="A0A7W9W9W7"/>
<protein>
    <recommendedName>
        <fullName evidence="2">Glycosyl hydrolase family 98 putative carbohydrate-binding module domain-containing protein</fullName>
    </recommendedName>
</protein>
<dbReference type="SUPFAM" id="SSF49785">
    <property type="entry name" value="Galactose-binding domain-like"/>
    <property type="match status" value="1"/>
</dbReference>
<dbReference type="InterPro" id="IPR013222">
    <property type="entry name" value="Glyco_hyd_98_carb-bd"/>
</dbReference>
<gene>
    <name evidence="3" type="ORF">HNQ39_004784</name>
</gene>
<sequence>MTRRCFAVAVLGLSFSLPALAQDSPDTQDNPDTTIVPVNPLESPRGDVWLESLFKHPAVRYDGNLVYSPRKAIVEGERFEHAMSVDVKDDPSGPGELCGMSIPLQGKFLRFQATVGRDDEQSKLGTGFCYFEVYGDTKLLFRSDAIRSSLWRVVTNEGGAKRLHPQSIDVDIKGVRLLRLVVRYANDFAQKATFSTGVGGDHVTRAAGCVWCNAKLVTGEGASLDKDRLKERDERIRTAATLAAKTLKRQLQAIEGAHPNFLLGIVPIRDEFRVTPDDLLIRPQIAKVFFGGEFGRPIGMPLDSETAAELRESTKTLSPKSLPDLKRFAEQGRYANAPYLVLGYIENERLYLLLFDTRPESGQTVGNATGWLSPP</sequence>
<accession>A0A7W9W9W7</accession>
<organism evidence="3 4">
    <name type="scientific">Armatimonas rosea</name>
    <dbReference type="NCBI Taxonomy" id="685828"/>
    <lineage>
        <taxon>Bacteria</taxon>
        <taxon>Bacillati</taxon>
        <taxon>Armatimonadota</taxon>
        <taxon>Armatimonadia</taxon>
        <taxon>Armatimonadales</taxon>
        <taxon>Armatimonadaceae</taxon>
        <taxon>Armatimonas</taxon>
    </lineage>
</organism>
<keyword evidence="1" id="KW-0732">Signal</keyword>
<name>A0A7W9W9W7_ARMRO</name>
<dbReference type="RefSeq" id="WP_184202771.1">
    <property type="nucleotide sequence ID" value="NZ_JACHGW010000005.1"/>
</dbReference>
<evidence type="ECO:0000259" key="2">
    <source>
        <dbReference type="SMART" id="SM00776"/>
    </source>
</evidence>
<dbReference type="Proteomes" id="UP000520814">
    <property type="component" value="Unassembled WGS sequence"/>
</dbReference>
<feature type="domain" description="Glycosyl hydrolase family 98 putative carbohydrate-binding module" evidence="2">
    <location>
        <begin position="44"/>
        <end position="218"/>
    </location>
</feature>